<dbReference type="InterPro" id="IPR032710">
    <property type="entry name" value="NTF2-like_dom_sf"/>
</dbReference>
<dbReference type="AlphaFoldDB" id="A0A4Q2REY8"/>
<gene>
    <name evidence="3" type="ORF">D3272_04420</name>
</gene>
<dbReference type="InterPro" id="IPR027843">
    <property type="entry name" value="DUF4440"/>
</dbReference>
<evidence type="ECO:0000313" key="3">
    <source>
        <dbReference type="EMBL" id="RYB06586.1"/>
    </source>
</evidence>
<accession>A0A4Q2REY8</accession>
<keyword evidence="1" id="KW-0732">Signal</keyword>
<name>A0A4Q2REY8_9HYPH</name>
<organism evidence="3 4">
    <name type="scientific">Lichenibacterium ramalinae</name>
    <dbReference type="NCBI Taxonomy" id="2316527"/>
    <lineage>
        <taxon>Bacteria</taxon>
        <taxon>Pseudomonadati</taxon>
        <taxon>Pseudomonadota</taxon>
        <taxon>Alphaproteobacteria</taxon>
        <taxon>Hyphomicrobiales</taxon>
        <taxon>Lichenihabitantaceae</taxon>
        <taxon>Lichenibacterium</taxon>
    </lineage>
</organism>
<dbReference type="EMBL" id="QYBC01000003">
    <property type="protein sequence ID" value="RYB06586.1"/>
    <property type="molecule type" value="Genomic_DNA"/>
</dbReference>
<evidence type="ECO:0000313" key="4">
    <source>
        <dbReference type="Proteomes" id="UP000289411"/>
    </source>
</evidence>
<evidence type="ECO:0000259" key="2">
    <source>
        <dbReference type="Pfam" id="PF14534"/>
    </source>
</evidence>
<dbReference type="Pfam" id="PF14534">
    <property type="entry name" value="DUF4440"/>
    <property type="match status" value="1"/>
</dbReference>
<reference evidence="3 4" key="1">
    <citation type="submission" date="2018-09" db="EMBL/GenBank/DDBJ databases">
        <authorList>
            <person name="Grouzdev D.S."/>
            <person name="Krutkina M.S."/>
        </authorList>
    </citation>
    <scope>NUCLEOTIDE SEQUENCE [LARGE SCALE GENOMIC DNA]</scope>
    <source>
        <strain evidence="3 4">RmlP001</strain>
    </source>
</reference>
<sequence length="173" mass="18414">MKKTLPLRPAVALLGAALAYGLTPAWAAETVPAFAFSTDPAVSAGQHAAYDVVHRYEDLLNAGDTAGILALFAPGSVAEWNDKPTFTTVDEKKGAYDALFRVAQFTTVFGYAGIDVVGDTAVVRTFHHKGASVMEGGKEVVDLNREVFVLHNIGGAWKISLYIFNTDPVQGEG</sequence>
<feature type="chain" id="PRO_5020377675" evidence="1">
    <location>
        <begin position="28"/>
        <end position="173"/>
    </location>
</feature>
<proteinExistence type="predicted"/>
<dbReference type="Gene3D" id="3.10.450.50">
    <property type="match status" value="1"/>
</dbReference>
<feature type="domain" description="DUF4440" evidence="2">
    <location>
        <begin position="52"/>
        <end position="159"/>
    </location>
</feature>
<dbReference type="RefSeq" id="WP_129217942.1">
    <property type="nucleotide sequence ID" value="NZ_QYBC01000003.1"/>
</dbReference>
<reference evidence="3 4" key="2">
    <citation type="submission" date="2019-02" db="EMBL/GenBank/DDBJ databases">
        <title>'Lichenibacterium ramalinii' gen. nov. sp. nov., 'Lichenibacterium minor' gen. nov. sp. nov.</title>
        <authorList>
            <person name="Pankratov T."/>
        </authorList>
    </citation>
    <scope>NUCLEOTIDE SEQUENCE [LARGE SCALE GENOMIC DNA]</scope>
    <source>
        <strain evidence="3 4">RmlP001</strain>
    </source>
</reference>
<dbReference type="Proteomes" id="UP000289411">
    <property type="component" value="Unassembled WGS sequence"/>
</dbReference>
<dbReference type="SUPFAM" id="SSF54427">
    <property type="entry name" value="NTF2-like"/>
    <property type="match status" value="1"/>
</dbReference>
<protein>
    <submittedName>
        <fullName evidence="3">Nuclear transport factor 2 family protein</fullName>
    </submittedName>
</protein>
<evidence type="ECO:0000256" key="1">
    <source>
        <dbReference type="SAM" id="SignalP"/>
    </source>
</evidence>
<dbReference type="OrthoDB" id="8419963at2"/>
<keyword evidence="4" id="KW-1185">Reference proteome</keyword>
<feature type="signal peptide" evidence="1">
    <location>
        <begin position="1"/>
        <end position="27"/>
    </location>
</feature>
<comment type="caution">
    <text evidence="3">The sequence shown here is derived from an EMBL/GenBank/DDBJ whole genome shotgun (WGS) entry which is preliminary data.</text>
</comment>